<dbReference type="Proteomes" id="UP000295328">
    <property type="component" value="Unassembled WGS sequence"/>
</dbReference>
<feature type="domain" description="NERD" evidence="1">
    <location>
        <begin position="37"/>
        <end position="141"/>
    </location>
</feature>
<gene>
    <name evidence="2" type="ORF">ERX37_01180</name>
</gene>
<dbReference type="RefSeq" id="WP_133428820.1">
    <property type="nucleotide sequence ID" value="NZ_BMCC01000002.1"/>
</dbReference>
<evidence type="ECO:0000313" key="3">
    <source>
        <dbReference type="Proteomes" id="UP000295328"/>
    </source>
</evidence>
<dbReference type="AlphaFoldDB" id="A0A4R6BM58"/>
<dbReference type="EMBL" id="SCWE01000001">
    <property type="protein sequence ID" value="TDM02732.1"/>
    <property type="molecule type" value="Genomic_DNA"/>
</dbReference>
<proteinExistence type="predicted"/>
<name>A0A4R6BM58_9STAP</name>
<organism evidence="2 3">
    <name type="scientific">Macrococcus hajekii</name>
    <dbReference type="NCBI Taxonomy" id="198482"/>
    <lineage>
        <taxon>Bacteria</taxon>
        <taxon>Bacillati</taxon>
        <taxon>Bacillota</taxon>
        <taxon>Bacilli</taxon>
        <taxon>Bacillales</taxon>
        <taxon>Staphylococcaceae</taxon>
        <taxon>Macrococcus</taxon>
    </lineage>
</organism>
<reference evidence="2 3" key="1">
    <citation type="submission" date="2019-01" db="EMBL/GenBank/DDBJ databases">
        <title>Draft genome sequences of the type strains of six Macrococcus species.</title>
        <authorList>
            <person name="Mazhar S."/>
            <person name="Altermann E."/>
            <person name="Hill C."/>
            <person name="Mcauliffe O."/>
        </authorList>
    </citation>
    <scope>NUCLEOTIDE SEQUENCE [LARGE SCALE GENOMIC DNA]</scope>
    <source>
        <strain evidence="2 3">CCM4809</strain>
    </source>
</reference>
<dbReference type="InterPro" id="IPR011528">
    <property type="entry name" value="NERD"/>
</dbReference>
<evidence type="ECO:0000259" key="1">
    <source>
        <dbReference type="Pfam" id="PF08378"/>
    </source>
</evidence>
<comment type="caution">
    <text evidence="2">The sequence shown here is derived from an EMBL/GenBank/DDBJ whole genome shotgun (WGS) entry which is preliminary data.</text>
</comment>
<dbReference type="OrthoDB" id="2417001at2"/>
<evidence type="ECO:0000313" key="2">
    <source>
        <dbReference type="EMBL" id="TDM02732.1"/>
    </source>
</evidence>
<protein>
    <submittedName>
        <fullName evidence="2">NERD domain-containing protein</fullName>
    </submittedName>
</protein>
<keyword evidence="3" id="KW-1185">Reference proteome</keyword>
<dbReference type="Pfam" id="PF08378">
    <property type="entry name" value="NERD"/>
    <property type="match status" value="1"/>
</dbReference>
<accession>A0A4R6BM58</accession>
<sequence>MFSKIHEATAYFEYLKSADGRIELNMADKLALKNYLKGFIGEKKYFEMAQQCGGIKLWDISLKNPGLAQYDFIYIYDGKVYHLDIKNYSGEMRMMGQKFVTGSDYYNQDILSQLERADYYLKKFVKMNGFTFEVISRIVFINPALKLNNFNQDPRIVLPHQVRNIVDFFQKDRTASHEEIRLRDLLLIHHQQINPHERIAYYPFENMKKGIRCPSCRWVGMVGVEKKKNVKCRCGYSNLKSEVLKITIDEMLRLKNAPVTRKEIEDWTSMKPRAIQRVLKKYYKMSYSNKSTTFSSLT</sequence>